<dbReference type="EMBL" id="JAFNEN010000037">
    <property type="protein sequence ID" value="KAG8198665.1"/>
    <property type="molecule type" value="Genomic_DNA"/>
</dbReference>
<proteinExistence type="predicted"/>
<feature type="region of interest" description="Disordered" evidence="1">
    <location>
        <begin position="1"/>
        <end position="35"/>
    </location>
</feature>
<dbReference type="Proteomes" id="UP000827092">
    <property type="component" value="Unassembled WGS sequence"/>
</dbReference>
<keyword evidence="3" id="KW-1185">Reference proteome</keyword>
<gene>
    <name evidence="2" type="ORF">JTE90_015497</name>
</gene>
<accession>A0AAV6VR82</accession>
<evidence type="ECO:0000256" key="1">
    <source>
        <dbReference type="SAM" id="MobiDB-lite"/>
    </source>
</evidence>
<evidence type="ECO:0000313" key="2">
    <source>
        <dbReference type="EMBL" id="KAG8198665.1"/>
    </source>
</evidence>
<reference evidence="2 3" key="1">
    <citation type="journal article" date="2022" name="Nat. Ecol. Evol.">
        <title>A masculinizing supergene underlies an exaggerated male reproductive morph in a spider.</title>
        <authorList>
            <person name="Hendrickx F."/>
            <person name="De Corte Z."/>
            <person name="Sonet G."/>
            <person name="Van Belleghem S.M."/>
            <person name="Kostlbacher S."/>
            <person name="Vangestel C."/>
        </authorList>
    </citation>
    <scope>NUCLEOTIDE SEQUENCE [LARGE SCALE GENOMIC DNA]</scope>
    <source>
        <strain evidence="2">W744_W776</strain>
    </source>
</reference>
<dbReference type="AlphaFoldDB" id="A0AAV6VR82"/>
<feature type="compositionally biased region" description="Polar residues" evidence="1">
    <location>
        <begin position="25"/>
        <end position="34"/>
    </location>
</feature>
<evidence type="ECO:0000313" key="3">
    <source>
        <dbReference type="Proteomes" id="UP000827092"/>
    </source>
</evidence>
<comment type="caution">
    <text evidence="2">The sequence shown here is derived from an EMBL/GenBank/DDBJ whole genome shotgun (WGS) entry which is preliminary data.</text>
</comment>
<sequence>MMDGSIKHSSFRLQMRKNAKHTRNESSPKINRQLTDGVHLAKATNELLKEANKAPSLKIPITPTPSCFFRMKHANLPRLSINKWIRPTTLL</sequence>
<protein>
    <submittedName>
        <fullName evidence="2">Uncharacterized protein</fullName>
    </submittedName>
</protein>
<organism evidence="2 3">
    <name type="scientific">Oedothorax gibbosus</name>
    <dbReference type="NCBI Taxonomy" id="931172"/>
    <lineage>
        <taxon>Eukaryota</taxon>
        <taxon>Metazoa</taxon>
        <taxon>Ecdysozoa</taxon>
        <taxon>Arthropoda</taxon>
        <taxon>Chelicerata</taxon>
        <taxon>Arachnida</taxon>
        <taxon>Araneae</taxon>
        <taxon>Araneomorphae</taxon>
        <taxon>Entelegynae</taxon>
        <taxon>Araneoidea</taxon>
        <taxon>Linyphiidae</taxon>
        <taxon>Erigoninae</taxon>
        <taxon>Oedothorax</taxon>
    </lineage>
</organism>
<name>A0AAV6VR82_9ARAC</name>